<evidence type="ECO:0000256" key="5">
    <source>
        <dbReference type="ARBA" id="ARBA00023002"/>
    </source>
</evidence>
<evidence type="ECO:0000256" key="3">
    <source>
        <dbReference type="ARBA" id="ARBA00022630"/>
    </source>
</evidence>
<dbReference type="SUPFAM" id="SSF47203">
    <property type="entry name" value="Acyl-CoA dehydrogenase C-terminal domain-like"/>
    <property type="match status" value="1"/>
</dbReference>
<keyword evidence="4" id="KW-0274">FAD</keyword>
<dbReference type="RefSeq" id="WP_188445086.1">
    <property type="nucleotide sequence ID" value="NZ_BMDW01000002.1"/>
</dbReference>
<feature type="domain" description="Acyl-CoA dehydrogenase/oxidase N-terminal" evidence="7">
    <location>
        <begin position="6"/>
        <end position="119"/>
    </location>
</feature>
<dbReference type="Proteomes" id="UP000618591">
    <property type="component" value="Unassembled WGS sequence"/>
</dbReference>
<dbReference type="InterPro" id="IPR009075">
    <property type="entry name" value="AcylCo_DH/oxidase_C"/>
</dbReference>
<evidence type="ECO:0000259" key="6">
    <source>
        <dbReference type="Pfam" id="PF00441"/>
    </source>
</evidence>
<comment type="caution">
    <text evidence="8">The sequence shown here is derived from an EMBL/GenBank/DDBJ whole genome shotgun (WGS) entry which is preliminary data.</text>
</comment>
<dbReference type="InterPro" id="IPR037069">
    <property type="entry name" value="AcylCoA_DH/ox_N_sf"/>
</dbReference>
<comment type="cofactor">
    <cofactor evidence="1">
        <name>FAD</name>
        <dbReference type="ChEBI" id="CHEBI:57692"/>
    </cofactor>
</comment>
<organism evidence="8 9">
    <name type="scientific">Sphingomonas psychrolutea</name>
    <dbReference type="NCBI Taxonomy" id="1259676"/>
    <lineage>
        <taxon>Bacteria</taxon>
        <taxon>Pseudomonadati</taxon>
        <taxon>Pseudomonadota</taxon>
        <taxon>Alphaproteobacteria</taxon>
        <taxon>Sphingomonadales</taxon>
        <taxon>Sphingomonadaceae</taxon>
        <taxon>Sphingomonas</taxon>
    </lineage>
</organism>
<dbReference type="CDD" id="cd00567">
    <property type="entry name" value="ACAD"/>
    <property type="match status" value="1"/>
</dbReference>
<dbReference type="InterPro" id="IPR046373">
    <property type="entry name" value="Acyl-CoA_Oxase/DH_mid-dom_sf"/>
</dbReference>
<dbReference type="PANTHER" id="PTHR43884:SF20">
    <property type="entry name" value="ACYL-COA DEHYDROGENASE FADE28"/>
    <property type="match status" value="1"/>
</dbReference>
<evidence type="ECO:0000259" key="7">
    <source>
        <dbReference type="Pfam" id="PF02771"/>
    </source>
</evidence>
<accession>A0ABQ1G4V6</accession>
<gene>
    <name evidence="8" type="ORF">GCM10011395_03740</name>
</gene>
<reference evidence="9" key="1">
    <citation type="journal article" date="2019" name="Int. J. Syst. Evol. Microbiol.">
        <title>The Global Catalogue of Microorganisms (GCM) 10K type strain sequencing project: providing services to taxonomists for standard genome sequencing and annotation.</title>
        <authorList>
            <consortium name="The Broad Institute Genomics Platform"/>
            <consortium name="The Broad Institute Genome Sequencing Center for Infectious Disease"/>
            <person name="Wu L."/>
            <person name="Ma J."/>
        </authorList>
    </citation>
    <scope>NUCLEOTIDE SEQUENCE [LARGE SCALE GENOMIC DNA]</scope>
    <source>
        <strain evidence="9">CGMCC 1.10106</strain>
    </source>
</reference>
<dbReference type="InterPro" id="IPR013786">
    <property type="entry name" value="AcylCoA_DH/ox_N"/>
</dbReference>
<dbReference type="Gene3D" id="1.20.140.10">
    <property type="entry name" value="Butyryl-CoA Dehydrogenase, subunit A, domain 3"/>
    <property type="match status" value="1"/>
</dbReference>
<keyword evidence="9" id="KW-1185">Reference proteome</keyword>
<feature type="domain" description="Acyl-CoA dehydrogenase/oxidase C-terminal" evidence="6">
    <location>
        <begin position="217"/>
        <end position="347"/>
    </location>
</feature>
<evidence type="ECO:0000313" key="8">
    <source>
        <dbReference type="EMBL" id="GGA36677.1"/>
    </source>
</evidence>
<comment type="similarity">
    <text evidence="2">Belongs to the acyl-CoA dehydrogenase family.</text>
</comment>
<dbReference type="SUPFAM" id="SSF56645">
    <property type="entry name" value="Acyl-CoA dehydrogenase NM domain-like"/>
    <property type="match status" value="1"/>
</dbReference>
<proteinExistence type="inferred from homology"/>
<evidence type="ECO:0000256" key="2">
    <source>
        <dbReference type="ARBA" id="ARBA00009347"/>
    </source>
</evidence>
<dbReference type="InterPro" id="IPR036250">
    <property type="entry name" value="AcylCo_DH-like_C"/>
</dbReference>
<keyword evidence="5" id="KW-0560">Oxidoreductase</keyword>
<dbReference type="InterPro" id="IPR009100">
    <property type="entry name" value="AcylCoA_DH/oxidase_NM_dom_sf"/>
</dbReference>
<sequence>MNFDYTDDQKALKDEARRFLLAASPLSVARGVLEHPAAGYDAALWARIGEQGWCGAAIPESYGGLGLGYVELCALAEELGRALAPIPFASSIYLFAEALLLAGSEAQKSALLPLVASGELIGTLAVSEGPGALTTERIAAQVTGGLLSGVKLPVADGMAASKAVVLAQGEAGLGLYLADLRGPGVTREAVSTLDPTRGMARVSFDGAPAEPLGTPGEGLALLARIHERGAILLAFEQLGGADRCLEMARDYALERYAFGRPIGSYQAIKHKLADVFVKNEVARANAYYGAWALSTDAPELPLAAAAARVAGCAAYWMASKEMIQTYGGIGVTWEADCHFFFRRARHLGLVIGAPRDWKRRLADRLEERVEAEQAA</sequence>
<protein>
    <submittedName>
        <fullName evidence="8">Acyl-CoA dehydrogenase</fullName>
    </submittedName>
</protein>
<dbReference type="Gene3D" id="1.10.540.10">
    <property type="entry name" value="Acyl-CoA dehydrogenase/oxidase, N-terminal domain"/>
    <property type="match status" value="1"/>
</dbReference>
<dbReference type="EMBL" id="BMDW01000002">
    <property type="protein sequence ID" value="GGA36677.1"/>
    <property type="molecule type" value="Genomic_DNA"/>
</dbReference>
<keyword evidence="3" id="KW-0285">Flavoprotein</keyword>
<name>A0ABQ1G4V6_9SPHN</name>
<dbReference type="Pfam" id="PF00441">
    <property type="entry name" value="Acyl-CoA_dh_1"/>
    <property type="match status" value="1"/>
</dbReference>
<evidence type="ECO:0000313" key="9">
    <source>
        <dbReference type="Proteomes" id="UP000618591"/>
    </source>
</evidence>
<evidence type="ECO:0000256" key="1">
    <source>
        <dbReference type="ARBA" id="ARBA00001974"/>
    </source>
</evidence>
<evidence type="ECO:0000256" key="4">
    <source>
        <dbReference type="ARBA" id="ARBA00022827"/>
    </source>
</evidence>
<dbReference type="PANTHER" id="PTHR43884">
    <property type="entry name" value="ACYL-COA DEHYDROGENASE"/>
    <property type="match status" value="1"/>
</dbReference>
<dbReference type="Pfam" id="PF02771">
    <property type="entry name" value="Acyl-CoA_dh_N"/>
    <property type="match status" value="1"/>
</dbReference>
<dbReference type="Gene3D" id="2.40.110.10">
    <property type="entry name" value="Butyryl-CoA Dehydrogenase, subunit A, domain 2"/>
    <property type="match status" value="1"/>
</dbReference>